<dbReference type="GO" id="GO:0003735">
    <property type="term" value="F:structural constituent of ribosome"/>
    <property type="evidence" value="ECO:0007669"/>
    <property type="project" value="InterPro"/>
</dbReference>
<evidence type="ECO:0000259" key="15">
    <source>
        <dbReference type="Pfam" id="PF03948"/>
    </source>
</evidence>
<proteinExistence type="inferred from homology"/>
<dbReference type="Gene3D" id="3.10.430.100">
    <property type="entry name" value="Ribosomal protein L9, C-terminal domain"/>
    <property type="match status" value="1"/>
</dbReference>
<dbReference type="SUPFAM" id="SSF55653">
    <property type="entry name" value="Ribosomal protein L9 C-domain"/>
    <property type="match status" value="1"/>
</dbReference>
<dbReference type="InterPro" id="IPR001667">
    <property type="entry name" value="DDH_dom"/>
</dbReference>
<keyword evidence="4" id="KW-0812">Transmembrane</keyword>
<evidence type="ECO:0000256" key="6">
    <source>
        <dbReference type="ARBA" id="ARBA00022884"/>
    </source>
</evidence>
<evidence type="ECO:0000259" key="12">
    <source>
        <dbReference type="Pfam" id="PF01281"/>
    </source>
</evidence>
<comment type="similarity">
    <text evidence="2 11">Belongs to the bacterial ribosomal protein bL9 family.</text>
</comment>
<feature type="domain" description="Cyclic-di-AMP phosphodiesterase GdpP-like PAS" evidence="16">
    <location>
        <begin position="79"/>
        <end position="166"/>
    </location>
</feature>
<dbReference type="AlphaFoldDB" id="A0A7U9TJ14"/>
<keyword evidence="7 11" id="KW-0689">Ribosomal protein</keyword>
<keyword evidence="6 11" id="KW-0694">RNA-binding</keyword>
<dbReference type="InterPro" id="IPR009027">
    <property type="entry name" value="Ribosomal_bL9/RNase_H1_N"/>
</dbReference>
<dbReference type="InterPro" id="IPR020069">
    <property type="entry name" value="Ribosomal_bL9_C"/>
</dbReference>
<gene>
    <name evidence="11" type="primary">rplI</name>
    <name evidence="17" type="ORF">MPAN_003240</name>
</gene>
<evidence type="ECO:0000313" key="17">
    <source>
        <dbReference type="EMBL" id="BCR35431.1"/>
    </source>
</evidence>
<dbReference type="InterPro" id="IPR049553">
    <property type="entry name" value="GdpP-like_PAS"/>
</dbReference>
<evidence type="ECO:0000256" key="3">
    <source>
        <dbReference type="ARBA" id="ARBA00022475"/>
    </source>
</evidence>
<evidence type="ECO:0000256" key="8">
    <source>
        <dbReference type="ARBA" id="ARBA00022989"/>
    </source>
</evidence>
<evidence type="ECO:0000256" key="10">
    <source>
        <dbReference type="ARBA" id="ARBA00023274"/>
    </source>
</evidence>
<dbReference type="Gene3D" id="3.30.450.20">
    <property type="entry name" value="PAS domain"/>
    <property type="match status" value="1"/>
</dbReference>
<dbReference type="GO" id="GO:0006412">
    <property type="term" value="P:translation"/>
    <property type="evidence" value="ECO:0007669"/>
    <property type="project" value="UniProtKB-UniRule"/>
</dbReference>
<dbReference type="GO" id="GO:0005886">
    <property type="term" value="C:plasma membrane"/>
    <property type="evidence" value="ECO:0007669"/>
    <property type="project" value="UniProtKB-SubCell"/>
</dbReference>
<dbReference type="GO" id="GO:0005840">
    <property type="term" value="C:ribosome"/>
    <property type="evidence" value="ECO:0007669"/>
    <property type="project" value="UniProtKB-KW"/>
</dbReference>
<dbReference type="EMBL" id="AP024412">
    <property type="protein sequence ID" value="BCR35431.1"/>
    <property type="molecule type" value="Genomic_DNA"/>
</dbReference>
<dbReference type="Gene3D" id="3.90.1640.10">
    <property type="entry name" value="inorganic pyrophosphatase (n-terminal core)"/>
    <property type="match status" value="1"/>
</dbReference>
<dbReference type="InterPro" id="IPR038763">
    <property type="entry name" value="DHH_sf"/>
</dbReference>
<keyword evidence="9" id="KW-0472">Membrane</keyword>
<evidence type="ECO:0000256" key="5">
    <source>
        <dbReference type="ARBA" id="ARBA00022730"/>
    </source>
</evidence>
<reference evidence="17" key="1">
    <citation type="submission" date="2021-01" db="EMBL/GenBank/DDBJ databases">
        <title>Draft genome sequence of Acholeplasmataceae bacterium strain Mahy22.</title>
        <authorList>
            <person name="Watanabe M."/>
            <person name="Kojima H."/>
            <person name="Fukui M."/>
        </authorList>
    </citation>
    <scope>NUCLEOTIDE SEQUENCE</scope>
    <source>
        <strain evidence="17">Mahy22</strain>
    </source>
</reference>
<evidence type="ECO:0000256" key="1">
    <source>
        <dbReference type="ARBA" id="ARBA00004651"/>
    </source>
</evidence>
<comment type="function">
    <text evidence="11">Binds to the 23S rRNA.</text>
</comment>
<dbReference type="NCBIfam" id="NF011110">
    <property type="entry name" value="PRK14538.1"/>
    <property type="match status" value="1"/>
</dbReference>
<evidence type="ECO:0000256" key="4">
    <source>
        <dbReference type="ARBA" id="ARBA00022692"/>
    </source>
</evidence>
<dbReference type="InterPro" id="IPR036791">
    <property type="entry name" value="Ribosomal_bL9_C_sf"/>
</dbReference>
<feature type="domain" description="Ribosomal protein L9" evidence="12">
    <location>
        <begin position="665"/>
        <end position="709"/>
    </location>
</feature>
<accession>A0A7U9TJ14</accession>
<dbReference type="InterPro" id="IPR036935">
    <property type="entry name" value="Ribosomal_bL9_N_sf"/>
</dbReference>
<evidence type="ECO:0000256" key="2">
    <source>
        <dbReference type="ARBA" id="ARBA00010605"/>
    </source>
</evidence>
<evidence type="ECO:0000259" key="16">
    <source>
        <dbReference type="Pfam" id="PF21370"/>
    </source>
</evidence>
<name>A0A7U9TJ14_9MOLU</name>
<sequence length="811" mass="91872">MKRWILLGSVLVLLGLSIYLFLPYASFESIEEILSFSFLIFSVVVVFVGLYYNLNFQTRQKIKTLQNRLSMWTKLSYHVNQVGDEVFNELPIGVIACDETFEVKWANPHAKIIFEQKIDGKNLKDISEKLYSQANSNKVKFIVDIKGNQYDVTYRPDINFFYLFNVTEREEVRKKYSEQIPALGIIYLDNLDEALGSLDVSEQSSLKGEYLAAINDWAHLYDGYLKPYSDERIFLICYRKNLDLMIEKKFELLDKIRDISNENKVRVSISMGIASWDIDYEALGVYAQNAVELAEKRGGDQVVVNIQNQKIIYFGAKNDASSKSSRVGVRINAQTIKDFIDHSSKVFIMGHNQADMDAFGSMIACYHMAKVSNKPIYLIVDMDKMDRTVQKIINIVKDDIKEILEHMITTKEALELLDSQSTLMILDTQSPKIAMNAEVLTKTEQIIVIDHHRVGDEGFNAMFSVIESSASSTIELVMELLGFYNMNEEIHISPVEATMMYAGLVVDTNNFVYRTGSRTFEVAAQLKDLGADTSEVKTWLRKDFLRTMEINKLLSHVEIFLGHFAFVVTRDIYDDRILLAQVADAALQINDIDAAFTISRMSEDTIGISARSFQKVNVQVLLEAIGGGGHFSVAAAQIKNRSIKEVVDDLKNMIELEYGQGGEIVKVILQEDVKGKGKKNQIIEVANGYGQFLVNQKKAVLATDEALDALEKEKQEILEANQRHIALMKSLKGEIDGKKVTLGIQIGKDGKLFGAITTKQIVEEFEKEHHILIDKKKVELQSEINSVGIYTAFVTLNKEIKAQFEVHIVEK</sequence>
<dbReference type="Pfam" id="PF01281">
    <property type="entry name" value="Ribosomal_L9_N"/>
    <property type="match status" value="1"/>
</dbReference>
<keyword evidence="3" id="KW-1003">Cell membrane</keyword>
<evidence type="ECO:0000256" key="11">
    <source>
        <dbReference type="HAMAP-Rule" id="MF_00503"/>
    </source>
</evidence>
<dbReference type="GO" id="GO:0019843">
    <property type="term" value="F:rRNA binding"/>
    <property type="evidence" value="ECO:0007669"/>
    <property type="project" value="UniProtKB-UniRule"/>
</dbReference>
<dbReference type="NCBIfam" id="TIGR00158">
    <property type="entry name" value="L9"/>
    <property type="match status" value="1"/>
</dbReference>
<dbReference type="GO" id="GO:1990904">
    <property type="term" value="C:ribonucleoprotein complex"/>
    <property type="evidence" value="ECO:0007669"/>
    <property type="project" value="UniProtKB-KW"/>
</dbReference>
<dbReference type="HAMAP" id="MF_00503">
    <property type="entry name" value="Ribosomal_bL9"/>
    <property type="match status" value="1"/>
</dbReference>
<dbReference type="Pfam" id="PF03948">
    <property type="entry name" value="Ribosomal_L9_C"/>
    <property type="match status" value="1"/>
</dbReference>
<evidence type="ECO:0000256" key="7">
    <source>
        <dbReference type="ARBA" id="ARBA00022980"/>
    </source>
</evidence>
<comment type="subcellular location">
    <subcellularLocation>
        <location evidence="1">Cell membrane</location>
        <topology evidence="1">Multi-pass membrane protein</topology>
    </subcellularLocation>
</comment>
<keyword evidence="18" id="KW-1185">Reference proteome</keyword>
<dbReference type="Proteomes" id="UP000620133">
    <property type="component" value="Chromosome"/>
</dbReference>
<keyword evidence="8" id="KW-1133">Transmembrane helix</keyword>
<dbReference type="Pfam" id="PF02272">
    <property type="entry name" value="DHHA1"/>
    <property type="match status" value="1"/>
</dbReference>
<dbReference type="InterPro" id="IPR051319">
    <property type="entry name" value="Oligoribo/pAp-PDE_c-di-AMP_PDE"/>
</dbReference>
<dbReference type="Pfam" id="PF21370">
    <property type="entry name" value="PAS_GdpP"/>
    <property type="match status" value="1"/>
</dbReference>
<keyword evidence="10 11" id="KW-0687">Ribonucleoprotein</keyword>
<dbReference type="RefSeq" id="WP_176239654.1">
    <property type="nucleotide sequence ID" value="NZ_AP024412.1"/>
</dbReference>
<dbReference type="InterPro" id="IPR003156">
    <property type="entry name" value="DHHA1_dom"/>
</dbReference>
<protein>
    <recommendedName>
        <fullName evidence="11">Large ribosomal subunit protein bL9</fullName>
    </recommendedName>
</protein>
<dbReference type="Pfam" id="PF24898">
    <property type="entry name" value="GGDEF_GdpP"/>
    <property type="match status" value="1"/>
</dbReference>
<dbReference type="SUPFAM" id="SSF64182">
    <property type="entry name" value="DHH phosphoesterases"/>
    <property type="match status" value="1"/>
</dbReference>
<dbReference type="Gene3D" id="3.10.310.30">
    <property type="match status" value="1"/>
</dbReference>
<dbReference type="Pfam" id="PF01368">
    <property type="entry name" value="DHH"/>
    <property type="match status" value="1"/>
</dbReference>
<dbReference type="InterPro" id="IPR020070">
    <property type="entry name" value="Ribosomal_bL9_N"/>
</dbReference>
<keyword evidence="5 11" id="KW-0699">rRNA-binding</keyword>
<organism evidence="17 18">
    <name type="scientific">Mariniplasma anaerobium</name>
    <dbReference type="NCBI Taxonomy" id="2735436"/>
    <lineage>
        <taxon>Bacteria</taxon>
        <taxon>Bacillati</taxon>
        <taxon>Mycoplasmatota</taxon>
        <taxon>Mollicutes</taxon>
        <taxon>Acholeplasmatales</taxon>
        <taxon>Acholeplasmataceae</taxon>
        <taxon>Mariniplasma</taxon>
    </lineage>
</organism>
<dbReference type="Gene3D" id="3.40.5.10">
    <property type="entry name" value="Ribosomal protein L9, N-terminal domain"/>
    <property type="match status" value="1"/>
</dbReference>
<feature type="domain" description="DHHA1" evidence="14">
    <location>
        <begin position="575"/>
        <end position="654"/>
    </location>
</feature>
<evidence type="ECO:0000256" key="9">
    <source>
        <dbReference type="ARBA" id="ARBA00023136"/>
    </source>
</evidence>
<evidence type="ECO:0000313" key="18">
    <source>
        <dbReference type="Proteomes" id="UP000620133"/>
    </source>
</evidence>
<evidence type="ECO:0000259" key="13">
    <source>
        <dbReference type="Pfam" id="PF01368"/>
    </source>
</evidence>
<dbReference type="InterPro" id="IPR020594">
    <property type="entry name" value="Ribosomal_bL9_bac/chp"/>
</dbReference>
<dbReference type="PANTHER" id="PTHR47618:SF2">
    <property type="entry name" value="CYCLIC-DI-AMP PHOSPHODIESTERASE GDPP"/>
    <property type="match status" value="1"/>
</dbReference>
<evidence type="ECO:0000259" key="14">
    <source>
        <dbReference type="Pfam" id="PF02272"/>
    </source>
</evidence>
<dbReference type="PANTHER" id="PTHR47618">
    <property type="entry name" value="BIFUNCTIONAL OLIGORIBONUCLEASE AND PAP PHOSPHATASE NRNA"/>
    <property type="match status" value="1"/>
</dbReference>
<dbReference type="SUPFAM" id="SSF55658">
    <property type="entry name" value="L9 N-domain-like"/>
    <property type="match status" value="1"/>
</dbReference>
<feature type="domain" description="Large ribosomal subunit protein bL9 C-terminal" evidence="15">
    <location>
        <begin position="729"/>
        <end position="809"/>
    </location>
</feature>
<feature type="domain" description="DDH" evidence="13">
    <location>
        <begin position="345"/>
        <end position="503"/>
    </location>
</feature>
<dbReference type="KEGG" id="manr:MPAN_003240"/>